<dbReference type="AlphaFoldDB" id="A0A9P0GUH9"/>
<dbReference type="EMBL" id="OV725077">
    <property type="protein sequence ID" value="CAH1388394.1"/>
    <property type="molecule type" value="Genomic_DNA"/>
</dbReference>
<sequence>MPVCMWQVYGYEAMLHQLTVNTSEIGLLKTHCDGARGISSSFIIGPVKEEDTKLEKKKKFQEDACPIKQLEELLGSLLKSCGRILQDI</sequence>
<dbReference type="Proteomes" id="UP001152798">
    <property type="component" value="Chromosome 1"/>
</dbReference>
<reference evidence="1" key="1">
    <citation type="submission" date="2022-01" db="EMBL/GenBank/DDBJ databases">
        <authorList>
            <person name="King R."/>
        </authorList>
    </citation>
    <scope>NUCLEOTIDE SEQUENCE</scope>
</reference>
<gene>
    <name evidence="1" type="ORF">NEZAVI_LOCUS31</name>
</gene>
<organism evidence="1 2">
    <name type="scientific">Nezara viridula</name>
    <name type="common">Southern green stink bug</name>
    <name type="synonym">Cimex viridulus</name>
    <dbReference type="NCBI Taxonomy" id="85310"/>
    <lineage>
        <taxon>Eukaryota</taxon>
        <taxon>Metazoa</taxon>
        <taxon>Ecdysozoa</taxon>
        <taxon>Arthropoda</taxon>
        <taxon>Hexapoda</taxon>
        <taxon>Insecta</taxon>
        <taxon>Pterygota</taxon>
        <taxon>Neoptera</taxon>
        <taxon>Paraneoptera</taxon>
        <taxon>Hemiptera</taxon>
        <taxon>Heteroptera</taxon>
        <taxon>Panheteroptera</taxon>
        <taxon>Pentatomomorpha</taxon>
        <taxon>Pentatomoidea</taxon>
        <taxon>Pentatomidae</taxon>
        <taxon>Pentatominae</taxon>
        <taxon>Nezara</taxon>
    </lineage>
</organism>
<protein>
    <submittedName>
        <fullName evidence="1">Uncharacterized protein</fullName>
    </submittedName>
</protein>
<accession>A0A9P0GUH9</accession>
<evidence type="ECO:0000313" key="1">
    <source>
        <dbReference type="EMBL" id="CAH1388394.1"/>
    </source>
</evidence>
<keyword evidence="2" id="KW-1185">Reference proteome</keyword>
<proteinExistence type="predicted"/>
<name>A0A9P0GUH9_NEZVI</name>
<evidence type="ECO:0000313" key="2">
    <source>
        <dbReference type="Proteomes" id="UP001152798"/>
    </source>
</evidence>